<dbReference type="AlphaFoldDB" id="A0A0F9Z310"/>
<dbReference type="NCBIfam" id="NF033920">
    <property type="entry name" value="C39_PA2778_fam"/>
    <property type="match status" value="1"/>
</dbReference>
<dbReference type="InterPro" id="IPR039563">
    <property type="entry name" value="Peptidase_C39_single_dom"/>
</dbReference>
<dbReference type="SMART" id="SM00028">
    <property type="entry name" value="TPR"/>
    <property type="match status" value="2"/>
</dbReference>
<dbReference type="PROSITE" id="PS51257">
    <property type="entry name" value="PROKAR_LIPOPROTEIN"/>
    <property type="match status" value="1"/>
</dbReference>
<comment type="caution">
    <text evidence="2">The sequence shown here is derived from an EMBL/GenBank/DDBJ whole genome shotgun (WGS) entry which is preliminary data.</text>
</comment>
<reference evidence="2" key="1">
    <citation type="journal article" date="2015" name="Nature">
        <title>Complex archaea that bridge the gap between prokaryotes and eukaryotes.</title>
        <authorList>
            <person name="Spang A."/>
            <person name="Saw J.H."/>
            <person name="Jorgensen S.L."/>
            <person name="Zaremba-Niedzwiedzka K."/>
            <person name="Martijn J."/>
            <person name="Lind A.E."/>
            <person name="van Eijk R."/>
            <person name="Schleper C."/>
            <person name="Guy L."/>
            <person name="Ettema T.J."/>
        </authorList>
    </citation>
    <scope>NUCLEOTIDE SEQUENCE</scope>
</reference>
<sequence>MKQLLLSLFTLIVLASCVSPPQSAALLNETPVQFSDAVLVPDVPFFPQEDYQCGPAALATVLGASQLQVSPEELVPLVYVPERRGSFQVEMVAAARSYGRLAYQLPPTLQAMFSEVSRGYPVLVMQNLGLDWYPQWHFAVVKGFDLQQGHIILNSAITENYRVPLATFERTWARAGHWSVLVVEPGVMPISATPERYFNAVVALEGNNPAELTRQAYQAGLTRWPEDNNLLMGYGNLLYAQDNIGGAAEHYQKTIDAHPDYAPAYNNLAQIRLQQSRLIQALTLAEKAVELGGDFSDNYARTRQQIQSAMDSQSHSSP</sequence>
<dbReference type="Pfam" id="PF13529">
    <property type="entry name" value="Peptidase_C39_2"/>
    <property type="match status" value="1"/>
</dbReference>
<dbReference type="Gene3D" id="3.90.70.10">
    <property type="entry name" value="Cysteine proteinases"/>
    <property type="match status" value="1"/>
</dbReference>
<dbReference type="PROSITE" id="PS50005">
    <property type="entry name" value="TPR"/>
    <property type="match status" value="1"/>
</dbReference>
<evidence type="ECO:0000259" key="1">
    <source>
        <dbReference type="Pfam" id="PF13529"/>
    </source>
</evidence>
<dbReference type="InterPro" id="IPR019734">
    <property type="entry name" value="TPR_rpt"/>
</dbReference>
<gene>
    <name evidence="2" type="ORF">LCGC14_0010320</name>
</gene>
<dbReference type="EMBL" id="LAZR01000002">
    <property type="protein sequence ID" value="KKO11539.1"/>
    <property type="molecule type" value="Genomic_DNA"/>
</dbReference>
<dbReference type="CDD" id="cd02549">
    <property type="entry name" value="Peptidase_C39A"/>
    <property type="match status" value="1"/>
</dbReference>
<dbReference type="InterPro" id="IPR039564">
    <property type="entry name" value="Peptidase_C39-like"/>
</dbReference>
<protein>
    <recommendedName>
        <fullName evidence="1">Peptidase C39-like domain-containing protein</fullName>
    </recommendedName>
</protein>
<organism evidence="2">
    <name type="scientific">marine sediment metagenome</name>
    <dbReference type="NCBI Taxonomy" id="412755"/>
    <lineage>
        <taxon>unclassified sequences</taxon>
        <taxon>metagenomes</taxon>
        <taxon>ecological metagenomes</taxon>
    </lineage>
</organism>
<dbReference type="SUPFAM" id="SSF48452">
    <property type="entry name" value="TPR-like"/>
    <property type="match status" value="1"/>
</dbReference>
<proteinExistence type="predicted"/>
<dbReference type="InterPro" id="IPR011990">
    <property type="entry name" value="TPR-like_helical_dom_sf"/>
</dbReference>
<dbReference type="Gene3D" id="1.25.40.10">
    <property type="entry name" value="Tetratricopeptide repeat domain"/>
    <property type="match status" value="1"/>
</dbReference>
<name>A0A0F9Z310_9ZZZZ</name>
<dbReference type="Pfam" id="PF13432">
    <property type="entry name" value="TPR_16"/>
    <property type="match status" value="1"/>
</dbReference>
<feature type="domain" description="Peptidase C39-like" evidence="1">
    <location>
        <begin position="42"/>
        <end position="154"/>
    </location>
</feature>
<evidence type="ECO:0000313" key="2">
    <source>
        <dbReference type="EMBL" id="KKO11539.1"/>
    </source>
</evidence>
<accession>A0A0F9Z310</accession>